<evidence type="ECO:0000313" key="5">
    <source>
        <dbReference type="EMBL" id="RKP03025.1"/>
    </source>
</evidence>
<dbReference type="EMBL" id="ML014130">
    <property type="protein sequence ID" value="RKP03025.1"/>
    <property type="molecule type" value="Genomic_DNA"/>
</dbReference>
<evidence type="ECO:0000256" key="3">
    <source>
        <dbReference type="SAM" id="MobiDB-lite"/>
    </source>
</evidence>
<dbReference type="PROSITE" id="PS50102">
    <property type="entry name" value="RRM"/>
    <property type="match status" value="2"/>
</dbReference>
<dbReference type="InterPro" id="IPR035979">
    <property type="entry name" value="RBD_domain_sf"/>
</dbReference>
<dbReference type="PANTHER" id="PTHR10501">
    <property type="entry name" value="U1 SMALL NUCLEAR RIBONUCLEOPROTEIN A/U2 SMALL NUCLEAR RIBONUCLEOPROTEIN B"/>
    <property type="match status" value="1"/>
</dbReference>
<dbReference type="SUPFAM" id="SSF54928">
    <property type="entry name" value="RNA-binding domain, RBD"/>
    <property type="match status" value="1"/>
</dbReference>
<feature type="compositionally biased region" description="Pro residues" evidence="3">
    <location>
        <begin position="1"/>
        <end position="16"/>
    </location>
</feature>
<evidence type="ECO:0000259" key="4">
    <source>
        <dbReference type="PROSITE" id="PS50102"/>
    </source>
</evidence>
<dbReference type="SMART" id="SM00360">
    <property type="entry name" value="RRM"/>
    <property type="match status" value="2"/>
</dbReference>
<sequence>MVPPPPPPPRTRPPKAPSFNNARFRKLPKETLYVHNLNERVKPGMMRQALKSLFAPYGTLLRIQIRKVHFLRGQAFITFAHTWQAAAALERLNGFPLFFKPMHIQYARDQNYAISERDGTVDVHRERRQRNMAKRGPRRILKAAERAAIKERRAREAAEEALPPNAILFTAAPPPLSTREALEALFGQYPGLVEVRLVPGKQDIAFVEYDSEHASTVARTALHKTHLGGEVIRVTFAKR</sequence>
<dbReference type="InterPro" id="IPR000504">
    <property type="entry name" value="RRM_dom"/>
</dbReference>
<dbReference type="InterPro" id="IPR012677">
    <property type="entry name" value="Nucleotide-bd_a/b_plait_sf"/>
</dbReference>
<protein>
    <recommendedName>
        <fullName evidence="4">RRM domain-containing protein</fullName>
    </recommendedName>
</protein>
<dbReference type="AlphaFoldDB" id="A0A4P9XC79"/>
<feature type="domain" description="RRM" evidence="4">
    <location>
        <begin position="166"/>
        <end position="239"/>
    </location>
</feature>
<dbReference type="CDD" id="cd12247">
    <property type="entry name" value="RRM2_U1A_like"/>
    <property type="match status" value="1"/>
</dbReference>
<dbReference type="STRING" id="1555241.A0A4P9XC79"/>
<organism evidence="5 6">
    <name type="scientific">Caulochytrium protostelioides</name>
    <dbReference type="NCBI Taxonomy" id="1555241"/>
    <lineage>
        <taxon>Eukaryota</taxon>
        <taxon>Fungi</taxon>
        <taxon>Fungi incertae sedis</taxon>
        <taxon>Chytridiomycota</taxon>
        <taxon>Chytridiomycota incertae sedis</taxon>
        <taxon>Chytridiomycetes</taxon>
        <taxon>Caulochytriales</taxon>
        <taxon>Caulochytriaceae</taxon>
        <taxon>Caulochytrium</taxon>
    </lineage>
</organism>
<keyword evidence="6" id="KW-1185">Reference proteome</keyword>
<keyword evidence="1 2" id="KW-0694">RNA-binding</keyword>
<evidence type="ECO:0000256" key="2">
    <source>
        <dbReference type="PROSITE-ProRule" id="PRU00176"/>
    </source>
</evidence>
<gene>
    <name evidence="5" type="ORF">CXG81DRAFT_10032</name>
</gene>
<reference evidence="6" key="1">
    <citation type="journal article" date="2018" name="Nat. Microbiol.">
        <title>Leveraging single-cell genomics to expand the fungal tree of life.</title>
        <authorList>
            <person name="Ahrendt S.R."/>
            <person name="Quandt C.A."/>
            <person name="Ciobanu D."/>
            <person name="Clum A."/>
            <person name="Salamov A."/>
            <person name="Andreopoulos B."/>
            <person name="Cheng J.F."/>
            <person name="Woyke T."/>
            <person name="Pelin A."/>
            <person name="Henrissat B."/>
            <person name="Reynolds N.K."/>
            <person name="Benny G.L."/>
            <person name="Smith M.E."/>
            <person name="James T.Y."/>
            <person name="Grigoriev I.V."/>
        </authorList>
    </citation>
    <scope>NUCLEOTIDE SEQUENCE [LARGE SCALE GENOMIC DNA]</scope>
    <source>
        <strain evidence="6">ATCC 52028</strain>
    </source>
</reference>
<feature type="region of interest" description="Disordered" evidence="3">
    <location>
        <begin position="1"/>
        <end position="21"/>
    </location>
</feature>
<name>A0A4P9XC79_9FUNG</name>
<dbReference type="Gene3D" id="3.30.70.330">
    <property type="match status" value="2"/>
</dbReference>
<feature type="domain" description="RRM" evidence="4">
    <location>
        <begin position="30"/>
        <end position="109"/>
    </location>
</feature>
<dbReference type="FunFam" id="3.30.70.330:FF:000029">
    <property type="entry name" value="U2 small nuclear ribonucleoprotein B"/>
    <property type="match status" value="1"/>
</dbReference>
<dbReference type="Proteomes" id="UP000274922">
    <property type="component" value="Unassembled WGS sequence"/>
</dbReference>
<dbReference type="GO" id="GO:0003723">
    <property type="term" value="F:RNA binding"/>
    <property type="evidence" value="ECO:0007669"/>
    <property type="project" value="UniProtKB-UniRule"/>
</dbReference>
<dbReference type="OrthoDB" id="266020at2759"/>
<accession>A0A4P9XC79</accession>
<proteinExistence type="predicted"/>
<dbReference type="Pfam" id="PF00076">
    <property type="entry name" value="RRM_1"/>
    <property type="match status" value="2"/>
</dbReference>
<evidence type="ECO:0000313" key="6">
    <source>
        <dbReference type="Proteomes" id="UP000274922"/>
    </source>
</evidence>
<evidence type="ECO:0000256" key="1">
    <source>
        <dbReference type="ARBA" id="ARBA00022884"/>
    </source>
</evidence>